<keyword evidence="7" id="KW-1185">Reference proteome</keyword>
<comment type="similarity">
    <text evidence="5">Belongs to the truncated hemoglobin family. Group II subfamily.</text>
</comment>
<proteinExistence type="inferred from homology"/>
<dbReference type="InterPro" id="IPR001486">
    <property type="entry name" value="Hemoglobin_trunc"/>
</dbReference>
<evidence type="ECO:0000256" key="4">
    <source>
        <dbReference type="ARBA" id="ARBA00023004"/>
    </source>
</evidence>
<dbReference type="Proteomes" id="UP000812277">
    <property type="component" value="Unassembled WGS sequence"/>
</dbReference>
<dbReference type="RefSeq" id="WP_219873787.1">
    <property type="nucleotide sequence ID" value="NZ_JAHZIJ010000014.1"/>
</dbReference>
<sequence>MNKYRTIYEAVGEDAGIRRIVEAFYPEVQRNPLIGPLFPEDIMPVMDKQHMFLTQFFGGPSLYSDAYGHPMMRARHMPFPITPERAEAWLGCMREALTEIGMPEDLKAIVLERLSGPAHHFVNTNEREM</sequence>
<evidence type="ECO:0000256" key="2">
    <source>
        <dbReference type="ARBA" id="ARBA00022617"/>
    </source>
</evidence>
<keyword evidence="2" id="KW-0349">Heme</keyword>
<dbReference type="SUPFAM" id="SSF46458">
    <property type="entry name" value="Globin-like"/>
    <property type="match status" value="1"/>
</dbReference>
<accession>A0ABS7D9C9</accession>
<reference evidence="6 7" key="1">
    <citation type="submission" date="2021-07" db="EMBL/GenBank/DDBJ databases">
        <title>Paenibacillus radiodurans sp. nov., isolated from the southeastern edge of Tengger Desert.</title>
        <authorList>
            <person name="Zhang G."/>
        </authorList>
    </citation>
    <scope>NUCLEOTIDE SEQUENCE [LARGE SCALE GENOMIC DNA]</scope>
    <source>
        <strain evidence="6 7">DT7-4</strain>
    </source>
</reference>
<dbReference type="PANTHER" id="PTHR47366">
    <property type="entry name" value="TWO-ON-TWO HEMOGLOBIN-3"/>
    <property type="match status" value="1"/>
</dbReference>
<keyword evidence="1" id="KW-0813">Transport</keyword>
<comment type="caution">
    <text evidence="6">The sequence shown here is derived from an EMBL/GenBank/DDBJ whole genome shotgun (WGS) entry which is preliminary data.</text>
</comment>
<name>A0ABS7D9C9_9BACL</name>
<evidence type="ECO:0000313" key="7">
    <source>
        <dbReference type="Proteomes" id="UP000812277"/>
    </source>
</evidence>
<evidence type="ECO:0000256" key="3">
    <source>
        <dbReference type="ARBA" id="ARBA00022723"/>
    </source>
</evidence>
<gene>
    <name evidence="6" type="ORF">K0T92_17615</name>
</gene>
<evidence type="ECO:0000256" key="5">
    <source>
        <dbReference type="ARBA" id="ARBA00034496"/>
    </source>
</evidence>
<dbReference type="InterPro" id="IPR044203">
    <property type="entry name" value="GlbO/GLB3-like"/>
</dbReference>
<dbReference type="InterPro" id="IPR012292">
    <property type="entry name" value="Globin/Proto"/>
</dbReference>
<dbReference type="Pfam" id="PF01152">
    <property type="entry name" value="Bac_globin"/>
    <property type="match status" value="1"/>
</dbReference>
<protein>
    <submittedName>
        <fullName evidence="6">Globin</fullName>
    </submittedName>
</protein>
<keyword evidence="3" id="KW-0479">Metal-binding</keyword>
<evidence type="ECO:0000313" key="6">
    <source>
        <dbReference type="EMBL" id="MBW7476538.1"/>
    </source>
</evidence>
<dbReference type="Gene3D" id="1.10.490.10">
    <property type="entry name" value="Globins"/>
    <property type="match status" value="1"/>
</dbReference>
<keyword evidence="4" id="KW-0408">Iron</keyword>
<dbReference type="EMBL" id="JAHZIJ010000014">
    <property type="protein sequence ID" value="MBW7476538.1"/>
    <property type="molecule type" value="Genomic_DNA"/>
</dbReference>
<evidence type="ECO:0000256" key="1">
    <source>
        <dbReference type="ARBA" id="ARBA00022448"/>
    </source>
</evidence>
<organism evidence="6 7">
    <name type="scientific">Paenibacillus oenotherae</name>
    <dbReference type="NCBI Taxonomy" id="1435645"/>
    <lineage>
        <taxon>Bacteria</taxon>
        <taxon>Bacillati</taxon>
        <taxon>Bacillota</taxon>
        <taxon>Bacilli</taxon>
        <taxon>Bacillales</taxon>
        <taxon>Paenibacillaceae</taxon>
        <taxon>Paenibacillus</taxon>
    </lineage>
</organism>
<dbReference type="InterPro" id="IPR009050">
    <property type="entry name" value="Globin-like_sf"/>
</dbReference>
<dbReference type="PANTHER" id="PTHR47366:SF1">
    <property type="entry name" value="TWO-ON-TWO HEMOGLOBIN-3"/>
    <property type="match status" value="1"/>
</dbReference>